<evidence type="ECO:0000256" key="2">
    <source>
        <dbReference type="ARBA" id="ARBA00009773"/>
    </source>
</evidence>
<evidence type="ECO:0008006" key="11">
    <source>
        <dbReference type="Google" id="ProtNLM"/>
    </source>
</evidence>
<dbReference type="STRING" id="398580.Dshi_0742"/>
<evidence type="ECO:0000256" key="7">
    <source>
        <dbReference type="ARBA" id="ARBA00023136"/>
    </source>
</evidence>
<name>A8LQU4_DINSH</name>
<keyword evidence="7 8" id="KW-0472">Membrane</keyword>
<keyword evidence="6 8" id="KW-1133">Transmembrane helix</keyword>
<gene>
    <name evidence="9" type="ordered locus">Dshi_0742</name>
</gene>
<keyword evidence="4" id="KW-1003">Cell membrane</keyword>
<dbReference type="RefSeq" id="WP_012177419.1">
    <property type="nucleotide sequence ID" value="NC_009952.1"/>
</dbReference>
<dbReference type="OrthoDB" id="5792512at2"/>
<dbReference type="PANTHER" id="PTHR21716">
    <property type="entry name" value="TRANSMEMBRANE PROTEIN"/>
    <property type="match status" value="1"/>
</dbReference>
<dbReference type="KEGG" id="dsh:Dshi_0742"/>
<reference evidence="10" key="1">
    <citation type="journal article" date="2010" name="ISME J.">
        <title>The complete genome sequence of the algal symbiont Dinoroseobacter shibae: a hitchhiker's guide to life in the sea.</title>
        <authorList>
            <person name="Wagner-Dobler I."/>
            <person name="Ballhausen B."/>
            <person name="Berger M."/>
            <person name="Brinkhoff T."/>
            <person name="Buchholz I."/>
            <person name="Bunk B."/>
            <person name="Cypionka H."/>
            <person name="Daniel R."/>
            <person name="Drepper T."/>
            <person name="Gerdts G."/>
            <person name="Hahnke S."/>
            <person name="Han C."/>
            <person name="Jahn D."/>
            <person name="Kalhoefer D."/>
            <person name="Kiss H."/>
            <person name="Klenk H.P."/>
            <person name="Kyrpides N."/>
            <person name="Liebl W."/>
            <person name="Liesegang H."/>
            <person name="Meincke L."/>
            <person name="Pati A."/>
            <person name="Petersen J."/>
            <person name="Piekarski T."/>
            <person name="Pommerenke C."/>
            <person name="Pradella S."/>
            <person name="Pukall R."/>
            <person name="Rabus R."/>
            <person name="Stackebrandt E."/>
            <person name="Thole S."/>
            <person name="Thompson L."/>
            <person name="Tielen P."/>
            <person name="Tomasch J."/>
            <person name="von Jan M."/>
            <person name="Wanphrut N."/>
            <person name="Wichels A."/>
            <person name="Zech H."/>
            <person name="Simon M."/>
        </authorList>
    </citation>
    <scope>NUCLEOTIDE SEQUENCE [LARGE SCALE GENOMIC DNA]</scope>
    <source>
        <strain evidence="10">DSM 16493 / NCIMB 14021 / DFL 12</strain>
    </source>
</reference>
<feature type="transmembrane region" description="Helical" evidence="8">
    <location>
        <begin position="63"/>
        <end position="84"/>
    </location>
</feature>
<dbReference type="Pfam" id="PF01594">
    <property type="entry name" value="AI-2E_transport"/>
    <property type="match status" value="1"/>
</dbReference>
<feature type="transmembrane region" description="Helical" evidence="8">
    <location>
        <begin position="241"/>
        <end position="260"/>
    </location>
</feature>
<dbReference type="InterPro" id="IPR002549">
    <property type="entry name" value="AI-2E-like"/>
</dbReference>
<evidence type="ECO:0000256" key="4">
    <source>
        <dbReference type="ARBA" id="ARBA00022475"/>
    </source>
</evidence>
<feature type="transmembrane region" description="Helical" evidence="8">
    <location>
        <begin position="267"/>
        <end position="282"/>
    </location>
</feature>
<dbReference type="AlphaFoldDB" id="A8LQU4"/>
<feature type="transmembrane region" description="Helical" evidence="8">
    <location>
        <begin position="12"/>
        <end position="43"/>
    </location>
</feature>
<evidence type="ECO:0000256" key="8">
    <source>
        <dbReference type="SAM" id="Phobius"/>
    </source>
</evidence>
<sequence length="361" mass="38569">MALPVRQQVLSWSIAALVFLALLWLLGDVILPFVVGGAIAYFLDPVADRLEAMGLSRTISTAIIALVAVFVFIIAALLIIPTLIQQTIALGEAIPQILSQLQAFLSERFPSLNDPESTIRESLATLGEMIRSRSGELVNKVFASALGVINAVIFIIVCPVVAFYLLLDWDNMVARIDDLLPLDHKATIRKLAGEVDGVMAGFVRGQLTVCLILGTFYSIALMLVGLQFGLVVGAVAGLLTFIPYVGSLVGGTLSIGLAIFQFWGDPGWIVAVALIFILGQMIEGNYLTPKLVGDSVGLHPVWLLFALSAFGTAFGFVGMLVAVPVSAMIGVLVRFAIGQYRGGLLYRGLSGSRPPPDEEAR</sequence>
<keyword evidence="5 8" id="KW-0812">Transmembrane</keyword>
<evidence type="ECO:0000256" key="5">
    <source>
        <dbReference type="ARBA" id="ARBA00022692"/>
    </source>
</evidence>
<keyword evidence="3" id="KW-0813">Transport</keyword>
<evidence type="ECO:0000313" key="10">
    <source>
        <dbReference type="Proteomes" id="UP000006833"/>
    </source>
</evidence>
<evidence type="ECO:0000256" key="1">
    <source>
        <dbReference type="ARBA" id="ARBA00004651"/>
    </source>
</evidence>
<protein>
    <recommendedName>
        <fullName evidence="11">Permease</fullName>
    </recommendedName>
</protein>
<feature type="transmembrane region" description="Helical" evidence="8">
    <location>
        <begin position="141"/>
        <end position="167"/>
    </location>
</feature>
<evidence type="ECO:0000313" key="9">
    <source>
        <dbReference type="EMBL" id="ABV92487.1"/>
    </source>
</evidence>
<comment type="similarity">
    <text evidence="2">Belongs to the autoinducer-2 exporter (AI-2E) (TC 2.A.86) family.</text>
</comment>
<dbReference type="Proteomes" id="UP000006833">
    <property type="component" value="Chromosome"/>
</dbReference>
<dbReference type="EMBL" id="CP000830">
    <property type="protein sequence ID" value="ABV92487.1"/>
    <property type="molecule type" value="Genomic_DNA"/>
</dbReference>
<proteinExistence type="inferred from homology"/>
<dbReference type="GO" id="GO:0055085">
    <property type="term" value="P:transmembrane transport"/>
    <property type="evidence" value="ECO:0007669"/>
    <property type="project" value="TreeGrafter"/>
</dbReference>
<accession>A8LQU4</accession>
<dbReference type="PANTHER" id="PTHR21716:SF53">
    <property type="entry name" value="PERMEASE PERM-RELATED"/>
    <property type="match status" value="1"/>
</dbReference>
<dbReference type="eggNOG" id="COG0628">
    <property type="taxonomic scope" value="Bacteria"/>
</dbReference>
<organism evidence="9 10">
    <name type="scientific">Dinoroseobacter shibae (strain DSM 16493 / NCIMB 14021 / DFL 12)</name>
    <dbReference type="NCBI Taxonomy" id="398580"/>
    <lineage>
        <taxon>Bacteria</taxon>
        <taxon>Pseudomonadati</taxon>
        <taxon>Pseudomonadota</taxon>
        <taxon>Alphaproteobacteria</taxon>
        <taxon>Rhodobacterales</taxon>
        <taxon>Roseobacteraceae</taxon>
        <taxon>Dinoroseobacter</taxon>
    </lineage>
</organism>
<dbReference type="HOGENOM" id="CLU_031275_8_0_5"/>
<comment type="subcellular location">
    <subcellularLocation>
        <location evidence="1">Cell membrane</location>
        <topology evidence="1">Multi-pass membrane protein</topology>
    </subcellularLocation>
</comment>
<evidence type="ECO:0000256" key="6">
    <source>
        <dbReference type="ARBA" id="ARBA00022989"/>
    </source>
</evidence>
<dbReference type="GO" id="GO:0005886">
    <property type="term" value="C:plasma membrane"/>
    <property type="evidence" value="ECO:0007669"/>
    <property type="project" value="UniProtKB-SubCell"/>
</dbReference>
<evidence type="ECO:0000256" key="3">
    <source>
        <dbReference type="ARBA" id="ARBA00022448"/>
    </source>
</evidence>
<feature type="transmembrane region" description="Helical" evidence="8">
    <location>
        <begin position="302"/>
        <end position="333"/>
    </location>
</feature>
<keyword evidence="10" id="KW-1185">Reference proteome</keyword>
<feature type="transmembrane region" description="Helical" evidence="8">
    <location>
        <begin position="209"/>
        <end position="235"/>
    </location>
</feature>